<keyword evidence="1" id="KW-0472">Membrane</keyword>
<reference evidence="2 3" key="1">
    <citation type="submission" date="2018-05" db="EMBL/GenBank/DDBJ databases">
        <title>Spiribacter halobius sp. nov., a moderately halophilic bacterium isolated from marine solar saltern.</title>
        <authorList>
            <person name="Zheng W.-S."/>
            <person name="Lu D.-C."/>
            <person name="Du Z.-J."/>
        </authorList>
    </citation>
    <scope>NUCLEOTIDE SEQUENCE [LARGE SCALE GENOMIC DNA]</scope>
    <source>
        <strain evidence="2 3">E85</strain>
    </source>
</reference>
<organism evidence="2 3">
    <name type="scientific">Sediminicurvatus halobius</name>
    <dbReference type="NCBI Taxonomy" id="2182432"/>
    <lineage>
        <taxon>Bacteria</taxon>
        <taxon>Pseudomonadati</taxon>
        <taxon>Pseudomonadota</taxon>
        <taxon>Gammaproteobacteria</taxon>
        <taxon>Chromatiales</taxon>
        <taxon>Ectothiorhodospiraceae</taxon>
        <taxon>Sediminicurvatus</taxon>
    </lineage>
</organism>
<dbReference type="Proteomes" id="UP000245474">
    <property type="component" value="Unassembled WGS sequence"/>
</dbReference>
<name>A0A2U2N0L9_9GAMM</name>
<dbReference type="AlphaFoldDB" id="A0A2U2N0L9"/>
<feature type="transmembrane region" description="Helical" evidence="1">
    <location>
        <begin position="6"/>
        <end position="27"/>
    </location>
</feature>
<evidence type="ECO:0000313" key="2">
    <source>
        <dbReference type="EMBL" id="PWG62593.1"/>
    </source>
</evidence>
<gene>
    <name evidence="2" type="ORF">DEM34_11635</name>
</gene>
<dbReference type="EMBL" id="QFFI01000017">
    <property type="protein sequence ID" value="PWG62593.1"/>
    <property type="molecule type" value="Genomic_DNA"/>
</dbReference>
<dbReference type="InterPro" id="IPR008407">
    <property type="entry name" value="Brnchd-chn_aa_trnsp_AzlD"/>
</dbReference>
<comment type="caution">
    <text evidence="2">The sequence shown here is derived from an EMBL/GenBank/DDBJ whole genome shotgun (WGS) entry which is preliminary data.</text>
</comment>
<feature type="transmembrane region" description="Helical" evidence="1">
    <location>
        <begin position="70"/>
        <end position="100"/>
    </location>
</feature>
<keyword evidence="1" id="KW-0812">Transmembrane</keyword>
<accession>A0A2U2N0L9</accession>
<keyword evidence="1" id="KW-1133">Transmembrane helix</keyword>
<keyword evidence="3" id="KW-1185">Reference proteome</keyword>
<evidence type="ECO:0000313" key="3">
    <source>
        <dbReference type="Proteomes" id="UP000245474"/>
    </source>
</evidence>
<feature type="transmembrane region" description="Helical" evidence="1">
    <location>
        <begin position="39"/>
        <end position="58"/>
    </location>
</feature>
<evidence type="ECO:0000256" key="1">
    <source>
        <dbReference type="SAM" id="Phobius"/>
    </source>
</evidence>
<proteinExistence type="predicted"/>
<dbReference type="RefSeq" id="WP_109678983.1">
    <property type="nucleotide sequence ID" value="NZ_CP086615.1"/>
</dbReference>
<dbReference type="Pfam" id="PF05437">
    <property type="entry name" value="AzlD"/>
    <property type="match status" value="1"/>
</dbReference>
<dbReference type="OrthoDB" id="8942869at2"/>
<sequence length="105" mass="10892">MVEAAWIVVALIGAGTLLERASFLVFGGRLQLPDVVQQGLRYVPAAVLSALVLPGLVQPGSDGLPDAARLAAGVVAALVAWRTHGALLTLVAGMATLWLLRWLGL</sequence>
<protein>
    <submittedName>
        <fullName evidence="2">AzlD domain-containing protein</fullName>
    </submittedName>
</protein>